<name>A0A328YCH8_9FLAO</name>
<gene>
    <name evidence="3" type="ORF">CLV55_10964</name>
</gene>
<evidence type="ECO:0000256" key="2">
    <source>
        <dbReference type="SAM" id="SignalP"/>
    </source>
</evidence>
<dbReference type="OrthoDB" id="1391397at2"/>
<feature type="chain" id="PRO_5016420455" evidence="2">
    <location>
        <begin position="24"/>
        <end position="841"/>
    </location>
</feature>
<keyword evidence="1 2" id="KW-0732">Signal</keyword>
<dbReference type="Pfam" id="PF13585">
    <property type="entry name" value="CHU_C"/>
    <property type="match status" value="1"/>
</dbReference>
<evidence type="ECO:0000313" key="3">
    <source>
        <dbReference type="EMBL" id="RAR70813.1"/>
    </source>
</evidence>
<reference evidence="3 4" key="1">
    <citation type="submission" date="2018-06" db="EMBL/GenBank/DDBJ databases">
        <title>Genomic Encyclopedia of Archaeal and Bacterial Type Strains, Phase II (KMG-II): from individual species to whole genera.</title>
        <authorList>
            <person name="Goeker M."/>
        </authorList>
    </citation>
    <scope>NUCLEOTIDE SEQUENCE [LARGE SCALE GENOMIC DNA]</scope>
    <source>
        <strain evidence="3 4">DSM 25663</strain>
    </source>
</reference>
<accession>A0A328YCH8</accession>
<dbReference type="RefSeq" id="WP_146739559.1">
    <property type="nucleotide sequence ID" value="NZ_QLSZ01000009.1"/>
</dbReference>
<dbReference type="InterPro" id="IPR014755">
    <property type="entry name" value="Cu-Rt/internalin_Ig-like"/>
</dbReference>
<dbReference type="InterPro" id="IPR009091">
    <property type="entry name" value="RCC1/BLIP-II"/>
</dbReference>
<dbReference type="NCBIfam" id="TIGR04131">
    <property type="entry name" value="Bac_Flav_CTERM"/>
    <property type="match status" value="1"/>
</dbReference>
<comment type="caution">
    <text evidence="3">The sequence shown here is derived from an EMBL/GenBank/DDBJ whole genome shotgun (WGS) entry which is preliminary data.</text>
</comment>
<organism evidence="3 4">
    <name type="scientific">Flavobacterium aciduliphilum</name>
    <dbReference type="NCBI Taxonomy" id="1101402"/>
    <lineage>
        <taxon>Bacteria</taxon>
        <taxon>Pseudomonadati</taxon>
        <taxon>Bacteroidota</taxon>
        <taxon>Flavobacteriia</taxon>
        <taxon>Flavobacteriales</taxon>
        <taxon>Flavobacteriaceae</taxon>
        <taxon>Flavobacterium</taxon>
    </lineage>
</organism>
<dbReference type="SUPFAM" id="SSF50985">
    <property type="entry name" value="RCC1/BLIP-II"/>
    <property type="match status" value="1"/>
</dbReference>
<dbReference type="Gene3D" id="2.60.40.1220">
    <property type="match status" value="2"/>
</dbReference>
<feature type="signal peptide" evidence="2">
    <location>
        <begin position="1"/>
        <end position="23"/>
    </location>
</feature>
<protein>
    <submittedName>
        <fullName evidence="3">Gliding motility-associated-like protein</fullName>
    </submittedName>
</protein>
<dbReference type="Gene3D" id="2.130.10.30">
    <property type="entry name" value="Regulator of chromosome condensation 1/beta-lactamase-inhibitor protein II"/>
    <property type="match status" value="1"/>
</dbReference>
<evidence type="ECO:0000313" key="4">
    <source>
        <dbReference type="Proteomes" id="UP000248840"/>
    </source>
</evidence>
<dbReference type="InterPro" id="IPR026341">
    <property type="entry name" value="T9SS_type_B"/>
</dbReference>
<sequence>MKSFIKIVCFFAISLGMMWHTYAQCVETSCNSNAGILSNDDAATIAYDNMCSSFHSSFIKEPSGTWKVWGEYLGNDGVTNVLSPINFDVTAYPALTGTIYKMALGSNFGLNVQLIVLTSDGLFVLGTEGTVLDDALTTSSTFQKLIVDNKPDGLPFGVVPEQVKMMFASSGTLLITTCQGEVFALAQNALTRGDGGIGNATQWSQVRINTTEPLTNIIVARGSSATGFALKNDGTLWTWGRQAFLGDGSQSANQYYATQMTLPAGLTGVKMIQATSNENSMSSYANISYYILGTDKKVYALGDNEYGELGDRTAVTRTVWVNALNPDGSIITDAAWISGNEHDENFAALALIKTNGTIYTAGCNSYYMIGRADGGDIIDGGINYLDVPLGISSSDSISFAEAGGHTCALIKQCASKYGYVGHRVRGSIGDGSSLNETIPSYDFVSPPEITVCGTQFIMPTITSNGTICPGENAIFSIVGYPGDVLTYTINQGGTQTVTLAPNGTAQVIVNHVTVSQQINFSHLTSTVGCSYNVSITNWVTIKAPIFTQMPPICQGTSGIFLPTTSDNGFSGTWTPTFNNTQTTTYFFNPTAGSCVSTTQMTVVVIPKSTPLFTTINTLCYGNSTQFSLPLVSDNGIKGTWSPDINPFQTTTYLFTPNEDQCAVPTNLQLTVANQLDFDIDSYCQENKLYIKISAHNFNPNTAALQWTFNNLSIGTNESIEVTNYFNSDTASYTFLLSVTEVNGCSQTKSITLSKNHCDIPNVISPNNDANNDSFDLTAFQVKKLEIYNRWGKKVYEKENYLNEWHGQNETGGLLPDGTYFYVIDFYSESSSKSGWIYIKND</sequence>
<proteinExistence type="predicted"/>
<keyword evidence="4" id="KW-1185">Reference proteome</keyword>
<dbReference type="EMBL" id="QLSZ01000009">
    <property type="protein sequence ID" value="RAR70813.1"/>
    <property type="molecule type" value="Genomic_DNA"/>
</dbReference>
<evidence type="ECO:0000256" key="1">
    <source>
        <dbReference type="ARBA" id="ARBA00022729"/>
    </source>
</evidence>
<dbReference type="Proteomes" id="UP000248840">
    <property type="component" value="Unassembled WGS sequence"/>
</dbReference>
<dbReference type="AlphaFoldDB" id="A0A328YCH8"/>